<protein>
    <submittedName>
        <fullName evidence="1">Uncharacterized protein</fullName>
    </submittedName>
</protein>
<reference evidence="1" key="1">
    <citation type="submission" date="2014-09" db="EMBL/GenBank/DDBJ databases">
        <authorList>
            <person name="Magalhaes I.L.F."/>
            <person name="Oliveira U."/>
            <person name="Santos F.R."/>
            <person name="Vidigal T.H.D.A."/>
            <person name="Brescovit A.D."/>
            <person name="Santos A.J."/>
        </authorList>
    </citation>
    <scope>NUCLEOTIDE SEQUENCE</scope>
    <source>
        <tissue evidence="1">Shoot tissue taken approximately 20 cm above the soil surface</tissue>
    </source>
</reference>
<proteinExistence type="predicted"/>
<evidence type="ECO:0000313" key="1">
    <source>
        <dbReference type="EMBL" id="JAD67197.1"/>
    </source>
</evidence>
<accession>A0A0A9C6Q6</accession>
<reference evidence="1" key="2">
    <citation type="journal article" date="2015" name="Data Brief">
        <title>Shoot transcriptome of the giant reed, Arundo donax.</title>
        <authorList>
            <person name="Barrero R.A."/>
            <person name="Guerrero F.D."/>
            <person name="Moolhuijzen P."/>
            <person name="Goolsby J.A."/>
            <person name="Tidwell J."/>
            <person name="Bellgard S.E."/>
            <person name="Bellgard M.I."/>
        </authorList>
    </citation>
    <scope>NUCLEOTIDE SEQUENCE</scope>
    <source>
        <tissue evidence="1">Shoot tissue taken approximately 20 cm above the soil surface</tissue>
    </source>
</reference>
<sequence>MRTSILECRHLVTMMIHSAFFRTPY</sequence>
<dbReference type="AlphaFoldDB" id="A0A0A9C6Q6"/>
<name>A0A0A9C6Q6_ARUDO</name>
<dbReference type="EMBL" id="GBRH01230698">
    <property type="protein sequence ID" value="JAD67197.1"/>
    <property type="molecule type" value="Transcribed_RNA"/>
</dbReference>
<organism evidence="1">
    <name type="scientific">Arundo donax</name>
    <name type="common">Giant reed</name>
    <name type="synonym">Donax arundinaceus</name>
    <dbReference type="NCBI Taxonomy" id="35708"/>
    <lineage>
        <taxon>Eukaryota</taxon>
        <taxon>Viridiplantae</taxon>
        <taxon>Streptophyta</taxon>
        <taxon>Embryophyta</taxon>
        <taxon>Tracheophyta</taxon>
        <taxon>Spermatophyta</taxon>
        <taxon>Magnoliopsida</taxon>
        <taxon>Liliopsida</taxon>
        <taxon>Poales</taxon>
        <taxon>Poaceae</taxon>
        <taxon>PACMAD clade</taxon>
        <taxon>Arundinoideae</taxon>
        <taxon>Arundineae</taxon>
        <taxon>Arundo</taxon>
    </lineage>
</organism>